<dbReference type="Gene3D" id="3.10.450.50">
    <property type="match status" value="1"/>
</dbReference>
<reference evidence="2" key="1">
    <citation type="submission" date="2023-06" db="EMBL/GenBank/DDBJ databases">
        <title>Genomic of Agaribacillus aureum.</title>
        <authorList>
            <person name="Wang G."/>
        </authorList>
    </citation>
    <scope>NUCLEOTIDE SEQUENCE</scope>
    <source>
        <strain evidence="2">BMA12</strain>
    </source>
</reference>
<evidence type="ECO:0000313" key="2">
    <source>
        <dbReference type="EMBL" id="MDN5211294.1"/>
    </source>
</evidence>
<name>A0ABT8L0M0_9BACT</name>
<dbReference type="Proteomes" id="UP001172083">
    <property type="component" value="Unassembled WGS sequence"/>
</dbReference>
<dbReference type="RefSeq" id="WP_346756629.1">
    <property type="nucleotide sequence ID" value="NZ_JAUJEB010000001.1"/>
</dbReference>
<accession>A0ABT8L0M0</accession>
<dbReference type="InterPro" id="IPR032710">
    <property type="entry name" value="NTF2-like_dom_sf"/>
</dbReference>
<feature type="domain" description="SnoaL-like" evidence="1">
    <location>
        <begin position="10"/>
        <end position="109"/>
    </location>
</feature>
<dbReference type="SUPFAM" id="SSF54427">
    <property type="entry name" value="NTF2-like"/>
    <property type="match status" value="1"/>
</dbReference>
<evidence type="ECO:0000259" key="1">
    <source>
        <dbReference type="Pfam" id="PF12680"/>
    </source>
</evidence>
<evidence type="ECO:0000313" key="3">
    <source>
        <dbReference type="Proteomes" id="UP001172083"/>
    </source>
</evidence>
<organism evidence="2 3">
    <name type="scientific">Agaribacillus aureus</name>
    <dbReference type="NCBI Taxonomy" id="3051825"/>
    <lineage>
        <taxon>Bacteria</taxon>
        <taxon>Pseudomonadati</taxon>
        <taxon>Bacteroidota</taxon>
        <taxon>Cytophagia</taxon>
        <taxon>Cytophagales</taxon>
        <taxon>Splendidivirgaceae</taxon>
        <taxon>Agaribacillus</taxon>
    </lineage>
</organism>
<comment type="caution">
    <text evidence="2">The sequence shown here is derived from an EMBL/GenBank/DDBJ whole genome shotgun (WGS) entry which is preliminary data.</text>
</comment>
<protein>
    <submittedName>
        <fullName evidence="2">Nuclear transport factor 2 family protein</fullName>
    </submittedName>
</protein>
<gene>
    <name evidence="2" type="ORF">QQ020_04505</name>
</gene>
<proteinExistence type="predicted"/>
<sequence length="159" mass="18578">MPDHNHLIASFYKAFQRRDYQSMAACYHEQLTFRDPAFATLDYKQATAMWHMLCERGKDLELTFSQVESDENQGSCRWEAKYTFSATGHKVHNIINAKFRFEAGKIVQHIDEFNFWRWSRQALGLPGQVLGWSPVLKNKVQKTALASLEKFITQHTAYQ</sequence>
<keyword evidence="3" id="KW-1185">Reference proteome</keyword>
<dbReference type="InterPro" id="IPR037401">
    <property type="entry name" value="SnoaL-like"/>
</dbReference>
<dbReference type="Pfam" id="PF12680">
    <property type="entry name" value="SnoaL_2"/>
    <property type="match status" value="1"/>
</dbReference>
<dbReference type="EMBL" id="JAUJEB010000001">
    <property type="protein sequence ID" value="MDN5211294.1"/>
    <property type="molecule type" value="Genomic_DNA"/>
</dbReference>